<proteinExistence type="predicted"/>
<keyword evidence="3" id="KW-1185">Reference proteome</keyword>
<dbReference type="Gene3D" id="2.160.20.10">
    <property type="entry name" value="Single-stranded right-handed beta-helix, Pectin lyase-like"/>
    <property type="match status" value="1"/>
</dbReference>
<dbReference type="EMBL" id="JACVVK020000227">
    <property type="protein sequence ID" value="KAK7483437.1"/>
    <property type="molecule type" value="Genomic_DNA"/>
</dbReference>
<dbReference type="PANTHER" id="PTHR36453">
    <property type="entry name" value="SECRETED PROTEIN-RELATED"/>
    <property type="match status" value="1"/>
</dbReference>
<name>A0ABD0K8P6_9CAEN</name>
<dbReference type="AlphaFoldDB" id="A0ABD0K8P6"/>
<evidence type="ECO:0000313" key="2">
    <source>
        <dbReference type="EMBL" id="KAK7483437.1"/>
    </source>
</evidence>
<accession>A0ABD0K8P6</accession>
<feature type="chain" id="PRO_5044869894" evidence="1">
    <location>
        <begin position="22"/>
        <end position="220"/>
    </location>
</feature>
<dbReference type="InterPro" id="IPR012334">
    <property type="entry name" value="Pectin_lyas_fold"/>
</dbReference>
<sequence length="220" mass="24694">MLVLTLHVVTLVLLWSPSVPAATVHLYVSPTGSDSNDGRQVSHPLKTLSHVVDVLQTDGIRGNTVFVEMMKGYYDLSSTWHFSHHVTGTVVFRAYQGQEVHVVGGKRMPSSLFRHVTNSHVLQRLPQVSRDKVLELDLASAGITDLGTLTSYGFHIYTYTAPMEIFINGKPLQLAEWPNNDFINIRSTPDGQHGLKFTYNDTGNRDTHWAQETEPWTYGF</sequence>
<evidence type="ECO:0000313" key="3">
    <source>
        <dbReference type="Proteomes" id="UP001519460"/>
    </source>
</evidence>
<organism evidence="2 3">
    <name type="scientific">Batillaria attramentaria</name>
    <dbReference type="NCBI Taxonomy" id="370345"/>
    <lineage>
        <taxon>Eukaryota</taxon>
        <taxon>Metazoa</taxon>
        <taxon>Spiralia</taxon>
        <taxon>Lophotrochozoa</taxon>
        <taxon>Mollusca</taxon>
        <taxon>Gastropoda</taxon>
        <taxon>Caenogastropoda</taxon>
        <taxon>Sorbeoconcha</taxon>
        <taxon>Cerithioidea</taxon>
        <taxon>Batillariidae</taxon>
        <taxon>Batillaria</taxon>
    </lineage>
</organism>
<evidence type="ECO:0000256" key="1">
    <source>
        <dbReference type="SAM" id="SignalP"/>
    </source>
</evidence>
<protein>
    <submittedName>
        <fullName evidence="2">Uncharacterized protein</fullName>
    </submittedName>
</protein>
<dbReference type="InterPro" id="IPR011050">
    <property type="entry name" value="Pectin_lyase_fold/virulence"/>
</dbReference>
<dbReference type="Proteomes" id="UP001519460">
    <property type="component" value="Unassembled WGS sequence"/>
</dbReference>
<dbReference type="SUPFAM" id="SSF51126">
    <property type="entry name" value="Pectin lyase-like"/>
    <property type="match status" value="1"/>
</dbReference>
<dbReference type="PANTHER" id="PTHR36453:SF1">
    <property type="entry name" value="RIGHT HANDED BETA HELIX DOMAIN-CONTAINING PROTEIN"/>
    <property type="match status" value="1"/>
</dbReference>
<reference evidence="2 3" key="1">
    <citation type="journal article" date="2023" name="Sci. Data">
        <title>Genome assembly of the Korean intertidal mud-creeper Batillaria attramentaria.</title>
        <authorList>
            <person name="Patra A.K."/>
            <person name="Ho P.T."/>
            <person name="Jun S."/>
            <person name="Lee S.J."/>
            <person name="Kim Y."/>
            <person name="Won Y.J."/>
        </authorList>
    </citation>
    <scope>NUCLEOTIDE SEQUENCE [LARGE SCALE GENOMIC DNA]</scope>
    <source>
        <strain evidence="2">Wonlab-2016</strain>
    </source>
</reference>
<feature type="non-terminal residue" evidence="2">
    <location>
        <position position="220"/>
    </location>
</feature>
<comment type="caution">
    <text evidence="2">The sequence shown here is derived from an EMBL/GenBank/DDBJ whole genome shotgun (WGS) entry which is preliminary data.</text>
</comment>
<feature type="signal peptide" evidence="1">
    <location>
        <begin position="1"/>
        <end position="21"/>
    </location>
</feature>
<gene>
    <name evidence="2" type="ORF">BaRGS_00025377</name>
</gene>
<keyword evidence="1" id="KW-0732">Signal</keyword>